<dbReference type="Proteomes" id="UP000282760">
    <property type="component" value="Chromosome"/>
</dbReference>
<evidence type="ECO:0000313" key="2">
    <source>
        <dbReference type="Proteomes" id="UP000282760"/>
    </source>
</evidence>
<proteinExistence type="predicted"/>
<protein>
    <submittedName>
        <fullName evidence="1">Uncharacterized protein</fullName>
    </submittedName>
</protein>
<sequence length="137" mass="15919">MKVVCKFNNLNQAPNAETVSRLKNHISLPDGELDLQMGKEYIVYGVEFRNNSPWYYLCSETHDEYPIPVAADFFEIIDSKLSCHWKLCFLALKSKPESKLVFAEWASDIHFYENLINGDKQATAIFSKYRKLMEAEE</sequence>
<dbReference type="AlphaFoldDB" id="A0A3T0JSV8"/>
<organism evidence="1 2">
    <name type="scientific">Pseudomonas syringae</name>
    <dbReference type="NCBI Taxonomy" id="317"/>
    <lineage>
        <taxon>Bacteria</taxon>
        <taxon>Pseudomonadati</taxon>
        <taxon>Pseudomonadota</taxon>
        <taxon>Gammaproteobacteria</taxon>
        <taxon>Pseudomonadales</taxon>
        <taxon>Pseudomonadaceae</taxon>
        <taxon>Pseudomonas</taxon>
    </lineage>
</organism>
<gene>
    <name evidence="1" type="ORF">CT157_10725</name>
</gene>
<reference evidence="1 2" key="1">
    <citation type="submission" date="2017-11" db="EMBL/GenBank/DDBJ databases">
        <title>Effect of PGPRs.</title>
        <authorList>
            <person name="Oliva R."/>
            <person name="Nong J."/>
            <person name="Roman V."/>
        </authorList>
    </citation>
    <scope>NUCLEOTIDE SEQUENCE [LARGE SCALE GENOMIC DNA]</scope>
    <source>
        <strain evidence="1">Inb918</strain>
    </source>
</reference>
<evidence type="ECO:0000313" key="1">
    <source>
        <dbReference type="EMBL" id="AZV26462.1"/>
    </source>
</evidence>
<accession>A0A3T0JSV8</accession>
<dbReference type="EMBL" id="CP024646">
    <property type="protein sequence ID" value="AZV26462.1"/>
    <property type="molecule type" value="Genomic_DNA"/>
</dbReference>
<name>A0A3T0JSV8_PSESX</name>